<feature type="region of interest" description="Disordered" evidence="2">
    <location>
        <begin position="83"/>
        <end position="120"/>
    </location>
</feature>
<sequence length="617" mass="65945">MGNSASSSRAHHDNTVDYGFLVPQGVYTANPDWNQQIVTQLIVERRLAPFYRPLEDYEEDWDDEQILAARKQLPERDSETIVTAGPRSDQCSNHSGSNSLGGVSRSSSVNMANRRPGALKEPSRIPEAMVYRGAVECPICFLYYPPNINHSRCCDQAICTECFVQIKRSEPTTTHLVSEPAACPYCVQDNFGVTYTPPSWRAGLGADGSHSPIYASSRTPSQQSIPPGKTRRKSFGADSAEVVTIDQIRPDWEAKLAAVRAQVQRRANRRIIMRQVGDRLIPVGVTSGRIHPLTGEALAAAGGAGGEGMVISIGGNPTENGGEATQGGRGSRRSRRRQHQQAPQEMNGMSGLFNGMAIPGQDLEELMIMEAMRLSLLEHEEYQRKEEEKKKKEEAERAAKSGGGEASGSSGEGSSNTNTHDASSSTVPSLALPDIPITSPIDVSKPQAVEQTQVSGSLGLGPSSHDSRGSSPFGGPSSLNAAVTTADATLGVSSVHSPPDSRTHSRSNSATPSLRAVTPQLRESPEISSTPSLSLDGAESVPTGSVEHGTGSNQVSVPDEERDLITKATARPDASKSAASLVSENPTYNELPSSPDEPARRPLLQVGPSNEETEHEE</sequence>
<protein>
    <submittedName>
        <fullName evidence="3">Zf-c3hc4 type zinc finger</fullName>
    </submittedName>
</protein>
<feature type="compositionally biased region" description="Basic residues" evidence="2">
    <location>
        <begin position="330"/>
        <end position="339"/>
    </location>
</feature>
<reference evidence="3 4" key="1">
    <citation type="journal article" date="2017" name="Mol. Ecol.">
        <title>Comparative and population genomic landscape of Phellinus noxius: A hypervariable fungus causing root rot in trees.</title>
        <authorList>
            <person name="Chung C.L."/>
            <person name="Lee T.J."/>
            <person name="Akiba M."/>
            <person name="Lee H.H."/>
            <person name="Kuo T.H."/>
            <person name="Liu D."/>
            <person name="Ke H.M."/>
            <person name="Yokoi T."/>
            <person name="Roa M.B."/>
            <person name="Lu M.J."/>
            <person name="Chang Y.Y."/>
            <person name="Ann P.J."/>
            <person name="Tsai J.N."/>
            <person name="Chen C.Y."/>
            <person name="Tzean S.S."/>
            <person name="Ota Y."/>
            <person name="Hattori T."/>
            <person name="Sahashi N."/>
            <person name="Liou R.F."/>
            <person name="Kikuchi T."/>
            <person name="Tsai I.J."/>
        </authorList>
    </citation>
    <scope>NUCLEOTIDE SEQUENCE [LARGE SCALE GENOMIC DNA]</scope>
    <source>
        <strain evidence="3 4">FFPRI411160</strain>
    </source>
</reference>
<dbReference type="CDD" id="cd24139">
    <property type="entry name" value="SIP5-like"/>
    <property type="match status" value="1"/>
</dbReference>
<feature type="compositionally biased region" description="Polar residues" evidence="2">
    <location>
        <begin position="214"/>
        <end position="225"/>
    </location>
</feature>
<feature type="compositionally biased region" description="Polar residues" evidence="2">
    <location>
        <begin position="577"/>
        <end position="592"/>
    </location>
</feature>
<dbReference type="STRING" id="2282107.A0A286UXK9"/>
<feature type="compositionally biased region" description="Low complexity" evidence="2">
    <location>
        <begin position="95"/>
        <end position="110"/>
    </location>
</feature>
<dbReference type="PANTHER" id="PTHR31315:SF1">
    <property type="entry name" value="PROTEIN SIP5"/>
    <property type="match status" value="1"/>
</dbReference>
<organism evidence="3 4">
    <name type="scientific">Pyrrhoderma noxium</name>
    <dbReference type="NCBI Taxonomy" id="2282107"/>
    <lineage>
        <taxon>Eukaryota</taxon>
        <taxon>Fungi</taxon>
        <taxon>Dikarya</taxon>
        <taxon>Basidiomycota</taxon>
        <taxon>Agaricomycotina</taxon>
        <taxon>Agaricomycetes</taxon>
        <taxon>Hymenochaetales</taxon>
        <taxon>Hymenochaetaceae</taxon>
        <taxon>Pyrrhoderma</taxon>
    </lineage>
</organism>
<feature type="compositionally biased region" description="Basic and acidic residues" evidence="2">
    <location>
        <begin position="385"/>
        <end position="399"/>
    </location>
</feature>
<evidence type="ECO:0000256" key="2">
    <source>
        <dbReference type="SAM" id="MobiDB-lite"/>
    </source>
</evidence>
<dbReference type="Proteomes" id="UP000217199">
    <property type="component" value="Unassembled WGS sequence"/>
</dbReference>
<feature type="compositionally biased region" description="Low complexity" evidence="2">
    <location>
        <begin position="469"/>
        <end position="478"/>
    </location>
</feature>
<feature type="region of interest" description="Disordered" evidence="2">
    <location>
        <begin position="385"/>
        <end position="617"/>
    </location>
</feature>
<dbReference type="InParanoid" id="A0A286UXK9"/>
<evidence type="ECO:0000256" key="1">
    <source>
        <dbReference type="ARBA" id="ARBA00010402"/>
    </source>
</evidence>
<name>A0A286UXK9_9AGAM</name>
<dbReference type="AlphaFoldDB" id="A0A286UXK9"/>
<dbReference type="EMBL" id="NBII01000001">
    <property type="protein sequence ID" value="PAV24298.1"/>
    <property type="molecule type" value="Genomic_DNA"/>
</dbReference>
<keyword evidence="4" id="KW-1185">Reference proteome</keyword>
<gene>
    <name evidence="3" type="ORF">PNOK_0136600</name>
</gene>
<dbReference type="PANTHER" id="PTHR31315">
    <property type="entry name" value="PROTEIN SIP5"/>
    <property type="match status" value="1"/>
</dbReference>
<comment type="caution">
    <text evidence="3">The sequence shown here is derived from an EMBL/GenBank/DDBJ whole genome shotgun (WGS) entry which is preliminary data.</text>
</comment>
<dbReference type="InterPro" id="IPR039301">
    <property type="entry name" value="Sip5/DA2"/>
</dbReference>
<feature type="compositionally biased region" description="Polar residues" evidence="2">
    <location>
        <begin position="416"/>
        <end position="428"/>
    </location>
</feature>
<evidence type="ECO:0000313" key="4">
    <source>
        <dbReference type="Proteomes" id="UP000217199"/>
    </source>
</evidence>
<evidence type="ECO:0000313" key="3">
    <source>
        <dbReference type="EMBL" id="PAV24298.1"/>
    </source>
</evidence>
<dbReference type="GO" id="GO:0005737">
    <property type="term" value="C:cytoplasm"/>
    <property type="evidence" value="ECO:0007669"/>
    <property type="project" value="TreeGrafter"/>
</dbReference>
<feature type="region of interest" description="Disordered" evidence="2">
    <location>
        <begin position="309"/>
        <end position="352"/>
    </location>
</feature>
<feature type="compositionally biased region" description="Polar residues" evidence="2">
    <location>
        <begin position="479"/>
        <end position="496"/>
    </location>
</feature>
<accession>A0A286UXK9</accession>
<dbReference type="OrthoDB" id="21471at2759"/>
<proteinExistence type="inferred from homology"/>
<comment type="similarity">
    <text evidence="1">Belongs to the SIP5 family.</text>
</comment>
<feature type="region of interest" description="Disordered" evidence="2">
    <location>
        <begin position="211"/>
        <end position="236"/>
    </location>
</feature>